<proteinExistence type="predicted"/>
<dbReference type="Pfam" id="PF06974">
    <property type="entry name" value="WS_DGAT_C"/>
    <property type="match status" value="1"/>
</dbReference>
<dbReference type="InterPro" id="IPR009721">
    <property type="entry name" value="O-acyltransferase_WSD1_C"/>
</dbReference>
<dbReference type="Proteomes" id="UP000324897">
    <property type="component" value="Unassembled WGS sequence"/>
</dbReference>
<organism evidence="2 3">
    <name type="scientific">Eragrostis curvula</name>
    <name type="common">weeping love grass</name>
    <dbReference type="NCBI Taxonomy" id="38414"/>
    <lineage>
        <taxon>Eukaryota</taxon>
        <taxon>Viridiplantae</taxon>
        <taxon>Streptophyta</taxon>
        <taxon>Embryophyta</taxon>
        <taxon>Tracheophyta</taxon>
        <taxon>Spermatophyta</taxon>
        <taxon>Magnoliopsida</taxon>
        <taxon>Liliopsida</taxon>
        <taxon>Poales</taxon>
        <taxon>Poaceae</taxon>
        <taxon>PACMAD clade</taxon>
        <taxon>Chloridoideae</taxon>
        <taxon>Eragrostideae</taxon>
        <taxon>Eragrostidinae</taxon>
        <taxon>Eragrostis</taxon>
    </lineage>
</organism>
<dbReference type="Gramene" id="TVU02835">
    <property type="protein sequence ID" value="TVU02835"/>
    <property type="gene ID" value="EJB05_51621"/>
</dbReference>
<dbReference type="OrthoDB" id="619536at2759"/>
<feature type="non-terminal residue" evidence="2">
    <location>
        <position position="1"/>
    </location>
</feature>
<dbReference type="EMBL" id="RWGY01000268">
    <property type="protein sequence ID" value="TVU02835.1"/>
    <property type="molecule type" value="Genomic_DNA"/>
</dbReference>
<dbReference type="AlphaFoldDB" id="A0A5J9SUZ6"/>
<reference evidence="2 3" key="1">
    <citation type="journal article" date="2019" name="Sci. Rep.">
        <title>A high-quality genome of Eragrostis curvula grass provides insights into Poaceae evolution and supports new strategies to enhance forage quality.</title>
        <authorList>
            <person name="Carballo J."/>
            <person name="Santos B.A.C.M."/>
            <person name="Zappacosta D."/>
            <person name="Garbus I."/>
            <person name="Selva J.P."/>
            <person name="Gallo C.A."/>
            <person name="Diaz A."/>
            <person name="Albertini E."/>
            <person name="Caccamo M."/>
            <person name="Echenique V."/>
        </authorList>
    </citation>
    <scope>NUCLEOTIDE SEQUENCE [LARGE SCALE GENOMIC DNA]</scope>
    <source>
        <strain evidence="3">cv. Victoria</strain>
        <tissue evidence="2">Leaf</tissue>
    </source>
</reference>
<gene>
    <name evidence="2" type="ORF">EJB05_51621</name>
</gene>
<evidence type="ECO:0000313" key="3">
    <source>
        <dbReference type="Proteomes" id="UP000324897"/>
    </source>
</evidence>
<evidence type="ECO:0000259" key="1">
    <source>
        <dbReference type="Pfam" id="PF06974"/>
    </source>
</evidence>
<sequence>MPCRRTSEPLPCRCRCRAPETPSAAALPRPEPPPCRCHALMPMSLPWAAAMPPRCRPPLHPGASAAPTQLPLRQLVEEREELHEKTQGKLQQQLSARFNTTMSFSSMVGTAEKVEFYGHSIVDIAPTVYGHPHARISKIYKKAYLFRCSAFYM</sequence>
<comment type="caution">
    <text evidence="2">The sequence shown here is derived from an EMBL/GenBank/DDBJ whole genome shotgun (WGS) entry which is preliminary data.</text>
</comment>
<keyword evidence="3" id="KW-1185">Reference proteome</keyword>
<feature type="domain" description="O-acyltransferase WSD1 C-terminal" evidence="1">
    <location>
        <begin position="87"/>
        <end position="134"/>
    </location>
</feature>
<evidence type="ECO:0000313" key="2">
    <source>
        <dbReference type="EMBL" id="TVU02835.1"/>
    </source>
</evidence>
<accession>A0A5J9SUZ6</accession>
<name>A0A5J9SUZ6_9POAL</name>
<protein>
    <recommendedName>
        <fullName evidence="1">O-acyltransferase WSD1 C-terminal domain-containing protein</fullName>
    </recommendedName>
</protein>